<dbReference type="Gene3D" id="3.50.50.60">
    <property type="entry name" value="FAD/NAD(P)-binding domain"/>
    <property type="match status" value="1"/>
</dbReference>
<dbReference type="GO" id="GO:0008115">
    <property type="term" value="F:sarcosine oxidase activity"/>
    <property type="evidence" value="ECO:0007669"/>
    <property type="project" value="TreeGrafter"/>
</dbReference>
<sequence>MHQPSVIVVGGGAMGSSVACELARRGHPVTVLEQHGMLHAHGSSHGSSRIVRLVYDDPFYVRLAVAARPLWDELQEQSDVEVFRRTGGVDHGPRELLEPFAAALDEAGVAFEWLTAGEASLRWPGLRFDQTVLFQPDAGVAHPDHTLTMLQRDAIAHGAAWHPHTRVDAIDETTDGVRVTVGERTFSADQVVLTAGIWSHRLADLPSDTATQVQPAHFMPVDPATPWPTFIHRRADERGDPMPEAYGLPSPDGIKVGFHGGGKIVDPDDRDFAVVADEVADLRTYVGQWVPGVDAATLDSGTCLHGGLAEDDFIIDRTGRLTVAAGFSGHGFKFVPLVGRMVADLVAGTAEPQHRFTVSAHRTTI</sequence>
<dbReference type="Proteomes" id="UP000380867">
    <property type="component" value="Unassembled WGS sequence"/>
</dbReference>
<comment type="cofactor">
    <cofactor evidence="1">
        <name>FAD</name>
        <dbReference type="ChEBI" id="CHEBI:57692"/>
    </cofactor>
</comment>
<comment type="caution">
    <text evidence="6">The sequence shown here is derived from an EMBL/GenBank/DDBJ whole genome shotgun (WGS) entry which is preliminary data.</text>
</comment>
<dbReference type="OrthoDB" id="9806452at2"/>
<dbReference type="SUPFAM" id="SSF51905">
    <property type="entry name" value="FAD/NAD(P)-binding domain"/>
    <property type="match status" value="1"/>
</dbReference>
<protein>
    <submittedName>
        <fullName evidence="6">FAD-dependent oxidoreductase</fullName>
    </submittedName>
</protein>
<keyword evidence="7" id="KW-1185">Reference proteome</keyword>
<dbReference type="GO" id="GO:0050660">
    <property type="term" value="F:flavin adenine dinucleotide binding"/>
    <property type="evidence" value="ECO:0007669"/>
    <property type="project" value="InterPro"/>
</dbReference>
<dbReference type="SUPFAM" id="SSF54373">
    <property type="entry name" value="FAD-linked reductases, C-terminal domain"/>
    <property type="match status" value="1"/>
</dbReference>
<dbReference type="InterPro" id="IPR045170">
    <property type="entry name" value="MTOX"/>
</dbReference>
<evidence type="ECO:0000256" key="1">
    <source>
        <dbReference type="ARBA" id="ARBA00001974"/>
    </source>
</evidence>
<accession>A0A5M4FBI5</accession>
<dbReference type="PANTHER" id="PTHR10961:SF7">
    <property type="entry name" value="FAD DEPENDENT OXIDOREDUCTASE DOMAIN-CONTAINING PROTEIN"/>
    <property type="match status" value="1"/>
</dbReference>
<keyword evidence="4" id="KW-0560">Oxidoreductase</keyword>
<evidence type="ECO:0000313" key="6">
    <source>
        <dbReference type="EMBL" id="KAA1395619.1"/>
    </source>
</evidence>
<organism evidence="6 7">
    <name type="scientific">Aeromicrobium ginsengisoli</name>
    <dbReference type="NCBI Taxonomy" id="363867"/>
    <lineage>
        <taxon>Bacteria</taxon>
        <taxon>Bacillati</taxon>
        <taxon>Actinomycetota</taxon>
        <taxon>Actinomycetes</taxon>
        <taxon>Propionibacteriales</taxon>
        <taxon>Nocardioidaceae</taxon>
        <taxon>Aeromicrobium</taxon>
    </lineage>
</organism>
<dbReference type="Pfam" id="PF01266">
    <property type="entry name" value="DAO"/>
    <property type="match status" value="1"/>
</dbReference>
<dbReference type="Gene3D" id="3.30.9.10">
    <property type="entry name" value="D-Amino Acid Oxidase, subunit A, domain 2"/>
    <property type="match status" value="1"/>
</dbReference>
<proteinExistence type="predicted"/>
<name>A0A5M4FBI5_9ACTN</name>
<dbReference type="InterPro" id="IPR006076">
    <property type="entry name" value="FAD-dep_OxRdtase"/>
</dbReference>
<dbReference type="EMBL" id="SDPQ02000003">
    <property type="protein sequence ID" value="KAA1395619.1"/>
    <property type="molecule type" value="Genomic_DNA"/>
</dbReference>
<dbReference type="RefSeq" id="WP_149690279.1">
    <property type="nucleotide sequence ID" value="NZ_SDPQ02000003.1"/>
</dbReference>
<dbReference type="PANTHER" id="PTHR10961">
    <property type="entry name" value="PEROXISOMAL SARCOSINE OXIDASE"/>
    <property type="match status" value="1"/>
</dbReference>
<evidence type="ECO:0000256" key="3">
    <source>
        <dbReference type="ARBA" id="ARBA00022827"/>
    </source>
</evidence>
<evidence type="ECO:0000313" key="7">
    <source>
        <dbReference type="Proteomes" id="UP000380867"/>
    </source>
</evidence>
<keyword evidence="3" id="KW-0274">FAD</keyword>
<dbReference type="InterPro" id="IPR036188">
    <property type="entry name" value="FAD/NAD-bd_sf"/>
</dbReference>
<dbReference type="AlphaFoldDB" id="A0A5M4FBI5"/>
<keyword evidence="2" id="KW-0285">Flavoprotein</keyword>
<gene>
    <name evidence="6" type="ORF">ESP70_015830</name>
</gene>
<evidence type="ECO:0000256" key="4">
    <source>
        <dbReference type="ARBA" id="ARBA00023002"/>
    </source>
</evidence>
<feature type="domain" description="FAD dependent oxidoreductase" evidence="5">
    <location>
        <begin position="6"/>
        <end position="345"/>
    </location>
</feature>
<evidence type="ECO:0000256" key="2">
    <source>
        <dbReference type="ARBA" id="ARBA00022630"/>
    </source>
</evidence>
<evidence type="ECO:0000259" key="5">
    <source>
        <dbReference type="Pfam" id="PF01266"/>
    </source>
</evidence>
<reference evidence="6" key="1">
    <citation type="submission" date="2019-09" db="EMBL/GenBank/DDBJ databases">
        <authorList>
            <person name="Li J."/>
        </authorList>
    </citation>
    <scope>NUCLEOTIDE SEQUENCE [LARGE SCALE GENOMIC DNA]</scope>
    <source>
        <strain evidence="6">JCM 14732</strain>
    </source>
</reference>